<proteinExistence type="predicted"/>
<gene>
    <name evidence="1" type="ORF">FRX48_01025</name>
</gene>
<sequence length="102" mass="11132">MAQSVMGGLLATVIEVLQDHIQRLGDAVLGVYPTNATTVFQWFGEMGLVLKVSNSNNHQTTWGVLRAALLALEDYMQSQDSWGTAEFTIFDGKNEVGKGTLK</sequence>
<evidence type="ECO:0000313" key="1">
    <source>
        <dbReference type="EMBL" id="KAA6416305.1"/>
    </source>
</evidence>
<accession>A0A5M8Q519</accession>
<dbReference type="OrthoDB" id="5378827at2759"/>
<dbReference type="AlphaFoldDB" id="A0A5M8Q519"/>
<dbReference type="Proteomes" id="UP000324767">
    <property type="component" value="Unassembled WGS sequence"/>
</dbReference>
<reference evidence="1 2" key="1">
    <citation type="submission" date="2019-09" db="EMBL/GenBank/DDBJ databases">
        <title>The hologenome of the rock-dwelling lichen Lasallia pustulata.</title>
        <authorList>
            <person name="Greshake Tzovaras B."/>
            <person name="Segers F."/>
            <person name="Bicker A."/>
            <person name="Dal Grande F."/>
            <person name="Otte J."/>
            <person name="Hankeln T."/>
            <person name="Schmitt I."/>
            <person name="Ebersberger I."/>
        </authorList>
    </citation>
    <scope>NUCLEOTIDE SEQUENCE [LARGE SCALE GENOMIC DNA]</scope>
    <source>
        <strain evidence="1">A1-1</strain>
    </source>
</reference>
<dbReference type="EMBL" id="VXIT01000001">
    <property type="protein sequence ID" value="KAA6416305.1"/>
    <property type="molecule type" value="Genomic_DNA"/>
</dbReference>
<name>A0A5M8Q519_9LECA</name>
<protein>
    <submittedName>
        <fullName evidence="1">Uncharacterized protein</fullName>
    </submittedName>
</protein>
<evidence type="ECO:0000313" key="2">
    <source>
        <dbReference type="Proteomes" id="UP000324767"/>
    </source>
</evidence>
<organism evidence="1 2">
    <name type="scientific">Lasallia pustulata</name>
    <dbReference type="NCBI Taxonomy" id="136370"/>
    <lineage>
        <taxon>Eukaryota</taxon>
        <taxon>Fungi</taxon>
        <taxon>Dikarya</taxon>
        <taxon>Ascomycota</taxon>
        <taxon>Pezizomycotina</taxon>
        <taxon>Lecanoromycetes</taxon>
        <taxon>OSLEUM clade</taxon>
        <taxon>Umbilicariomycetidae</taxon>
        <taxon>Umbilicariales</taxon>
        <taxon>Umbilicariaceae</taxon>
        <taxon>Lasallia</taxon>
    </lineage>
</organism>
<comment type="caution">
    <text evidence="1">The sequence shown here is derived from an EMBL/GenBank/DDBJ whole genome shotgun (WGS) entry which is preliminary data.</text>
</comment>